<dbReference type="PROSITE" id="PS51007">
    <property type="entry name" value="CYTC"/>
    <property type="match status" value="1"/>
</dbReference>
<proteinExistence type="predicted"/>
<dbReference type="AlphaFoldDB" id="A0A9X1HAC3"/>
<reference evidence="11 12" key="1">
    <citation type="journal article" date="2023" name="Antonie Van Leeuwenhoek">
        <title>Flavobacterium potami sp. nov., a multi-metal resistance genes harbouring bacterium isolated from shallow river silt.</title>
        <authorList>
            <person name="Li S."/>
            <person name="Mao S."/>
            <person name="Mu W."/>
            <person name="Guo B."/>
            <person name="Li C."/>
            <person name="Zhu Q."/>
            <person name="Hou X."/>
            <person name="Zhao Y."/>
            <person name="Wei S."/>
            <person name="Liu H."/>
            <person name="Liu A."/>
        </authorList>
    </citation>
    <scope>NUCLEOTIDE SEQUENCE [LARGE SCALE GENOMIC DNA]</scope>
    <source>
        <strain evidence="11 12">17A</strain>
    </source>
</reference>
<evidence type="ECO:0000256" key="6">
    <source>
        <dbReference type="ARBA" id="ARBA00023002"/>
    </source>
</evidence>
<keyword evidence="6" id="KW-0560">Oxidoreductase</keyword>
<evidence type="ECO:0000256" key="3">
    <source>
        <dbReference type="ARBA" id="ARBA00022723"/>
    </source>
</evidence>
<keyword evidence="12" id="KW-1185">Reference proteome</keyword>
<dbReference type="InterPro" id="IPR036909">
    <property type="entry name" value="Cyt_c-like_dom_sf"/>
</dbReference>
<dbReference type="PIRSF" id="PIRSF000294">
    <property type="entry name" value="Cytochrome-c_peroxidase"/>
    <property type="match status" value="1"/>
</dbReference>
<dbReference type="PANTHER" id="PTHR30600">
    <property type="entry name" value="CYTOCHROME C PEROXIDASE-RELATED"/>
    <property type="match status" value="1"/>
</dbReference>
<comment type="cofactor">
    <cofactor evidence="8">
        <name>heme</name>
        <dbReference type="ChEBI" id="CHEBI:30413"/>
    </cofactor>
    <text evidence="8">Binds 2 heme groups.</text>
</comment>
<evidence type="ECO:0000256" key="8">
    <source>
        <dbReference type="PIRSR" id="PIRSR000294-1"/>
    </source>
</evidence>
<evidence type="ECO:0000256" key="1">
    <source>
        <dbReference type="ARBA" id="ARBA00004418"/>
    </source>
</evidence>
<comment type="subcellular location">
    <subcellularLocation>
        <location evidence="1">Periplasm</location>
    </subcellularLocation>
</comment>
<dbReference type="InterPro" id="IPR009056">
    <property type="entry name" value="Cyt_c-like_dom"/>
</dbReference>
<feature type="binding site" description="covalent" evidence="8">
    <location>
        <position position="234"/>
    </location>
    <ligand>
        <name>heme c</name>
        <dbReference type="ChEBI" id="CHEBI:61717"/>
        <label>2</label>
    </ligand>
</feature>
<feature type="binding site" description="axial binding residue" evidence="9">
    <location>
        <position position="238"/>
    </location>
    <ligand>
        <name>heme c</name>
        <dbReference type="ChEBI" id="CHEBI:61717"/>
        <label>2</label>
    </ligand>
    <ligandPart>
        <name>Fe</name>
        <dbReference type="ChEBI" id="CHEBI:18248"/>
    </ligandPart>
</feature>
<evidence type="ECO:0000256" key="7">
    <source>
        <dbReference type="ARBA" id="ARBA00023004"/>
    </source>
</evidence>
<feature type="domain" description="Cytochrome c" evidence="10">
    <location>
        <begin position="210"/>
        <end position="349"/>
    </location>
</feature>
<keyword evidence="2 8" id="KW-0349">Heme</keyword>
<evidence type="ECO:0000256" key="2">
    <source>
        <dbReference type="ARBA" id="ARBA00022617"/>
    </source>
</evidence>
<evidence type="ECO:0000313" key="11">
    <source>
        <dbReference type="EMBL" id="MBZ4035411.1"/>
    </source>
</evidence>
<dbReference type="GO" id="GO:0042597">
    <property type="term" value="C:periplasmic space"/>
    <property type="evidence" value="ECO:0007669"/>
    <property type="project" value="UniProtKB-SubCell"/>
</dbReference>
<dbReference type="Proteomes" id="UP001139366">
    <property type="component" value="Unassembled WGS sequence"/>
</dbReference>
<dbReference type="Pfam" id="PF03150">
    <property type="entry name" value="CCP_MauG"/>
    <property type="match status" value="1"/>
</dbReference>
<evidence type="ECO:0000256" key="9">
    <source>
        <dbReference type="PIRSR" id="PIRSR000294-2"/>
    </source>
</evidence>
<dbReference type="PANTHER" id="PTHR30600:SF10">
    <property type="entry name" value="BLL6722 PROTEIN"/>
    <property type="match status" value="1"/>
</dbReference>
<protein>
    <submittedName>
        <fullName evidence="11">Cytochrome-c peroxidase</fullName>
    </submittedName>
</protein>
<keyword evidence="3 9" id="KW-0479">Metal-binding</keyword>
<feature type="binding site" description="axial binding residue" evidence="9">
    <location>
        <position position="85"/>
    </location>
    <ligand>
        <name>heme c</name>
        <dbReference type="ChEBI" id="CHEBI:61717"/>
        <label>1</label>
    </ligand>
    <ligandPart>
        <name>Fe</name>
        <dbReference type="ChEBI" id="CHEBI:18248"/>
    </ligandPart>
</feature>
<accession>A0A9X1HAC3</accession>
<dbReference type="Gene3D" id="1.10.760.10">
    <property type="entry name" value="Cytochrome c-like domain"/>
    <property type="match status" value="2"/>
</dbReference>
<evidence type="ECO:0000256" key="5">
    <source>
        <dbReference type="ARBA" id="ARBA00022764"/>
    </source>
</evidence>
<keyword evidence="11" id="KW-0575">Peroxidase</keyword>
<sequence>MQIESHYKKLTLLLVLVAAGIFTAATDISPLYVDPYKLEYPDYFGNRISIPEDNPTTKQGVYLGRMLFYETKLSSSQTISCASCHQQKFAFTDGKAFSSGIDNMRTKRNSMSLANLLWVRNFFWDGRAKGLEDQAKFPLNDPHEMGGYLEKAVKILQQTKEYPPLFREAFGTAEITSDKITKAIAQFERTLISANSNYDKYLRGEYNPTEQELNGMELFMNSPRPEKNIRGANCAQCHGTPKMYMELFHNNGLDTEPKDIGREEFTGMENDRGRFRVATLRNIALTAPYMHDGRFKNLDEVLDHYNEHIKPSKSLSISLKNVSNNLDGEKLGLTANEKSDIISFLKMLTDSTFITDPKFSDPHLKKVTTN</sequence>
<dbReference type="GO" id="GO:0020037">
    <property type="term" value="F:heme binding"/>
    <property type="evidence" value="ECO:0007669"/>
    <property type="project" value="InterPro"/>
</dbReference>
<feature type="binding site" description="covalent" evidence="8">
    <location>
        <position position="81"/>
    </location>
    <ligand>
        <name>heme c</name>
        <dbReference type="ChEBI" id="CHEBI:61717"/>
        <label>1</label>
    </ligand>
</feature>
<evidence type="ECO:0000256" key="4">
    <source>
        <dbReference type="ARBA" id="ARBA00022729"/>
    </source>
</evidence>
<dbReference type="SUPFAM" id="SSF46626">
    <property type="entry name" value="Cytochrome c"/>
    <property type="match status" value="2"/>
</dbReference>
<evidence type="ECO:0000313" key="12">
    <source>
        <dbReference type="Proteomes" id="UP001139366"/>
    </source>
</evidence>
<keyword evidence="5" id="KW-0574">Periplasm</keyword>
<dbReference type="InterPro" id="IPR004852">
    <property type="entry name" value="Di-haem_cyt_c_peroxidsae"/>
</dbReference>
<keyword evidence="7 9" id="KW-0408">Iron</keyword>
<dbReference type="RefSeq" id="WP_223706037.1">
    <property type="nucleotide sequence ID" value="NZ_JAINUY010000003.1"/>
</dbReference>
<dbReference type="InterPro" id="IPR026259">
    <property type="entry name" value="MauG/Cytc_peroxidase"/>
</dbReference>
<dbReference type="GO" id="GO:0046872">
    <property type="term" value="F:metal ion binding"/>
    <property type="evidence" value="ECO:0007669"/>
    <property type="project" value="UniProtKB-KW"/>
</dbReference>
<name>A0A9X1HAC3_9FLAO</name>
<comment type="PTM">
    <text evidence="8">Binds 2 heme groups per subunit.</text>
</comment>
<comment type="caution">
    <text evidence="11">The sequence shown here is derived from an EMBL/GenBank/DDBJ whole genome shotgun (WGS) entry which is preliminary data.</text>
</comment>
<dbReference type="InterPro" id="IPR051395">
    <property type="entry name" value="Cytochrome_c_Peroxidase/MauG"/>
</dbReference>
<feature type="binding site" description="covalent" evidence="8">
    <location>
        <position position="84"/>
    </location>
    <ligand>
        <name>heme c</name>
        <dbReference type="ChEBI" id="CHEBI:61717"/>
        <label>1</label>
    </ligand>
</feature>
<organism evidence="11 12">
    <name type="scientific">Flavobacterium potami</name>
    <dbReference type="NCBI Taxonomy" id="2872310"/>
    <lineage>
        <taxon>Bacteria</taxon>
        <taxon>Pseudomonadati</taxon>
        <taxon>Bacteroidota</taxon>
        <taxon>Flavobacteriia</taxon>
        <taxon>Flavobacteriales</taxon>
        <taxon>Flavobacteriaceae</taxon>
        <taxon>Flavobacterium</taxon>
    </lineage>
</organism>
<feature type="binding site" description="covalent" evidence="8">
    <location>
        <position position="237"/>
    </location>
    <ligand>
        <name>heme c</name>
        <dbReference type="ChEBI" id="CHEBI:61717"/>
        <label>2</label>
    </ligand>
</feature>
<evidence type="ECO:0000259" key="10">
    <source>
        <dbReference type="PROSITE" id="PS51007"/>
    </source>
</evidence>
<dbReference type="EMBL" id="JAINUY010000003">
    <property type="protein sequence ID" value="MBZ4035411.1"/>
    <property type="molecule type" value="Genomic_DNA"/>
</dbReference>
<gene>
    <name evidence="11" type="ORF">K6T82_11585</name>
</gene>
<keyword evidence="4" id="KW-0732">Signal</keyword>
<dbReference type="GO" id="GO:0004130">
    <property type="term" value="F:cytochrome-c peroxidase activity"/>
    <property type="evidence" value="ECO:0007669"/>
    <property type="project" value="TreeGrafter"/>
</dbReference>
<dbReference type="GO" id="GO:0009055">
    <property type="term" value="F:electron transfer activity"/>
    <property type="evidence" value="ECO:0007669"/>
    <property type="project" value="InterPro"/>
</dbReference>